<protein>
    <recommendedName>
        <fullName evidence="5">Trichothecene 3-O-acetyltransferase</fullName>
    </recommendedName>
</protein>
<dbReference type="InterPro" id="IPR023213">
    <property type="entry name" value="CAT-like_dom_sf"/>
</dbReference>
<dbReference type="EMBL" id="MQTW01001263">
    <property type="protein sequence ID" value="RYC78282.1"/>
    <property type="molecule type" value="Genomic_DNA"/>
</dbReference>
<gene>
    <name evidence="3" type="ORF">BFJ63_vAg18844</name>
</gene>
<evidence type="ECO:0000256" key="2">
    <source>
        <dbReference type="ARBA" id="ARBA00023315"/>
    </source>
</evidence>
<proteinExistence type="predicted"/>
<dbReference type="GO" id="GO:0016747">
    <property type="term" value="F:acyltransferase activity, transferring groups other than amino-acyl groups"/>
    <property type="evidence" value="ECO:0007669"/>
    <property type="project" value="TreeGrafter"/>
</dbReference>
<evidence type="ECO:0000256" key="1">
    <source>
        <dbReference type="ARBA" id="ARBA00022679"/>
    </source>
</evidence>
<dbReference type="PANTHER" id="PTHR31642">
    <property type="entry name" value="TRICHOTHECENE 3-O-ACETYLTRANSFERASE"/>
    <property type="match status" value="1"/>
</dbReference>
<dbReference type="Pfam" id="PF02458">
    <property type="entry name" value="Transferase"/>
    <property type="match status" value="1"/>
</dbReference>
<keyword evidence="1" id="KW-0808">Transferase</keyword>
<dbReference type="Gene3D" id="3.30.559.10">
    <property type="entry name" value="Chloramphenicol acetyltransferase-like domain"/>
    <property type="match status" value="2"/>
</dbReference>
<dbReference type="Proteomes" id="UP000290540">
    <property type="component" value="Unassembled WGS sequence"/>
</dbReference>
<dbReference type="AlphaFoldDB" id="A0A4Q2UW69"/>
<evidence type="ECO:0008006" key="5">
    <source>
        <dbReference type="Google" id="ProtNLM"/>
    </source>
</evidence>
<organism evidence="3 4">
    <name type="scientific">Fusarium oxysporum f. sp. narcissi</name>
    <dbReference type="NCBI Taxonomy" id="451672"/>
    <lineage>
        <taxon>Eukaryota</taxon>
        <taxon>Fungi</taxon>
        <taxon>Dikarya</taxon>
        <taxon>Ascomycota</taxon>
        <taxon>Pezizomycotina</taxon>
        <taxon>Sordariomycetes</taxon>
        <taxon>Hypocreomycetidae</taxon>
        <taxon>Hypocreales</taxon>
        <taxon>Nectriaceae</taxon>
        <taxon>Fusarium</taxon>
        <taxon>Fusarium oxysporum species complex</taxon>
    </lineage>
</organism>
<evidence type="ECO:0000313" key="4">
    <source>
        <dbReference type="Proteomes" id="UP000290540"/>
    </source>
</evidence>
<reference evidence="3 4" key="1">
    <citation type="submission" date="2016-12" db="EMBL/GenBank/DDBJ databases">
        <title>Draft genome sequence of Fusarium oxysporum causing rot on Narcissus.</title>
        <authorList>
            <person name="Armitage A.D."/>
            <person name="Taylor A."/>
            <person name="Clarkson J.P."/>
            <person name="Harrison R.J."/>
            <person name="Jackson A.C."/>
        </authorList>
    </citation>
    <scope>NUCLEOTIDE SEQUENCE [LARGE SCALE GENOMIC DNA]</scope>
    <source>
        <strain evidence="3 4">N139</strain>
    </source>
</reference>
<dbReference type="SUPFAM" id="SSF52777">
    <property type="entry name" value="CoA-dependent acyltransferases"/>
    <property type="match status" value="1"/>
</dbReference>
<comment type="caution">
    <text evidence="3">The sequence shown here is derived from an EMBL/GenBank/DDBJ whole genome shotgun (WGS) entry which is preliminary data.</text>
</comment>
<dbReference type="PANTHER" id="PTHR31642:SF11">
    <property type="entry name" value="SHIKIMATE O-HYDROXYCINNAMOYLTRANSFERASE"/>
    <property type="match status" value="1"/>
</dbReference>
<accession>A0A4Q2UW69</accession>
<dbReference type="InterPro" id="IPR050317">
    <property type="entry name" value="Plant_Fungal_Acyltransferase"/>
</dbReference>
<name>A0A4Q2UW69_FUSOX</name>
<evidence type="ECO:0000313" key="3">
    <source>
        <dbReference type="EMBL" id="RYC78282.1"/>
    </source>
</evidence>
<sequence length="513" mass="56866">MSTSAPLDLAPITSRYQLQCADQEALKGLESPFQLGPLDHIMLRVEAIQVVFVYEMPTCGLRNGEMIPVDRLRRALCRLLDYYPHLTGRLHFDPNTNAPEIISLGTGAELLEAQCSERLDSIASRSISGRLLITNMPGGGNDLLAPFDPSTEGVCRDPIFSVKHTRFTCGGVALGVRLHHIACDAQGFFNLVNDLAELYRGLRSSLHPDLKQPPEIRSILHGPQALSPEQRQAALQYQTAAFFADDDPRLKNASTAFDDALPTADFEIVGRVLRFSGHDLAGLKARATDPSGQGWVSTTEALSAYLCQTVYRARLKFLQSQGMSYAANTQLLPGFWTSMDMRGSGRLNLPPKYFPNCIYPPYTNSLHPSIADCPLWEVAKSIHNLIREVDPKLMRMTTQWIAAREDKSRIRVGFLFGRGSFTAIQWCKMNMYAGNYFDVAANGEQILPALVSPPFTPTSLLDGLAFLLATNEKVCLSSEKPVPPTPSIDVNLSVIKPLWDILDADKEFQRFYT</sequence>
<keyword evidence="2" id="KW-0012">Acyltransferase</keyword>